<sequence length="401" mass="42785">MAHLMGARPLARAATVVNLRRAVPDYRKAALLNTVRLALANSRRSHLAVLARRSTALHAKPKLPPAASLTWYRKPSLRPNRSMWAKPCVQVADLSFVLDRMTLDSVHRGAVDELSDSFGKLSVQDVSPSAIDELSAAFERLTLDDPVVDGLTASFGSMSLEQRSASLDDLARVFGQCSLEDDSGSESDGIPGLSPISAPLDATSTTTDANLANVDGNEESTTSGFAADTDNREEVTCLPPLSVSDFAAGAVLPLGTSPEDWLPAARSPQAIERAHLVDSVRPCTPLAWAQEPMFNVLVYATVDRHPKYESSAPRAGALSSFLGRFFTPSTNFRSTTHLLPLHSVSSFSPNTSGCSASSESSGRTSISGHAPSDLSGSSFSLDLSICLDSQLFVDPWFLLQA</sequence>
<reference evidence="2 3" key="1">
    <citation type="journal article" date="2012" name="Science">
        <title>The Paleozoic origin of enzymatic lignin decomposition reconstructed from 31 fungal genomes.</title>
        <authorList>
            <person name="Floudas D."/>
            <person name="Binder M."/>
            <person name="Riley R."/>
            <person name="Barry K."/>
            <person name="Blanchette R.A."/>
            <person name="Henrissat B."/>
            <person name="Martinez A.T."/>
            <person name="Otillar R."/>
            <person name="Spatafora J.W."/>
            <person name="Yadav J.S."/>
            <person name="Aerts A."/>
            <person name="Benoit I."/>
            <person name="Boyd A."/>
            <person name="Carlson A."/>
            <person name="Copeland A."/>
            <person name="Coutinho P.M."/>
            <person name="de Vries R.P."/>
            <person name="Ferreira P."/>
            <person name="Findley K."/>
            <person name="Foster B."/>
            <person name="Gaskell J."/>
            <person name="Glotzer D."/>
            <person name="Gorecki P."/>
            <person name="Heitman J."/>
            <person name="Hesse C."/>
            <person name="Hori C."/>
            <person name="Igarashi K."/>
            <person name="Jurgens J.A."/>
            <person name="Kallen N."/>
            <person name="Kersten P."/>
            <person name="Kohler A."/>
            <person name="Kuees U."/>
            <person name="Kumar T.K.A."/>
            <person name="Kuo A."/>
            <person name="LaButti K."/>
            <person name="Larrondo L.F."/>
            <person name="Lindquist E."/>
            <person name="Ling A."/>
            <person name="Lombard V."/>
            <person name="Lucas S."/>
            <person name="Lundell T."/>
            <person name="Martin R."/>
            <person name="McLaughlin D.J."/>
            <person name="Morgenstern I."/>
            <person name="Morin E."/>
            <person name="Murat C."/>
            <person name="Nagy L.G."/>
            <person name="Nolan M."/>
            <person name="Ohm R.A."/>
            <person name="Patyshakuliyeva A."/>
            <person name="Rokas A."/>
            <person name="Ruiz-Duenas F.J."/>
            <person name="Sabat G."/>
            <person name="Salamov A."/>
            <person name="Samejima M."/>
            <person name="Schmutz J."/>
            <person name="Slot J.C."/>
            <person name="St John F."/>
            <person name="Stenlid J."/>
            <person name="Sun H."/>
            <person name="Sun S."/>
            <person name="Syed K."/>
            <person name="Tsang A."/>
            <person name="Wiebenga A."/>
            <person name="Young D."/>
            <person name="Pisabarro A."/>
            <person name="Eastwood D.C."/>
            <person name="Martin F."/>
            <person name="Cullen D."/>
            <person name="Grigoriev I.V."/>
            <person name="Hibbett D.S."/>
        </authorList>
    </citation>
    <scope>NUCLEOTIDE SEQUENCE</scope>
    <source>
        <strain evidence="3">FP-58527</strain>
    </source>
</reference>
<accession>S8EM50</accession>
<dbReference type="HOGENOM" id="CLU_687035_0_0_1"/>
<proteinExistence type="predicted"/>
<dbReference type="AlphaFoldDB" id="S8EM50"/>
<protein>
    <submittedName>
        <fullName evidence="2">Uncharacterized protein</fullName>
    </submittedName>
</protein>
<evidence type="ECO:0000256" key="1">
    <source>
        <dbReference type="SAM" id="MobiDB-lite"/>
    </source>
</evidence>
<dbReference type="OrthoDB" id="10439424at2759"/>
<evidence type="ECO:0000313" key="3">
    <source>
        <dbReference type="Proteomes" id="UP000015241"/>
    </source>
</evidence>
<gene>
    <name evidence="2" type="ORF">FOMPIDRAFT_84491</name>
</gene>
<evidence type="ECO:0000313" key="2">
    <source>
        <dbReference type="EMBL" id="EPT04414.1"/>
    </source>
</evidence>
<dbReference type="InParanoid" id="S8EM50"/>
<dbReference type="Proteomes" id="UP000015241">
    <property type="component" value="Unassembled WGS sequence"/>
</dbReference>
<organism evidence="2 3">
    <name type="scientific">Fomitopsis schrenkii</name>
    <name type="common">Brown rot fungus</name>
    <dbReference type="NCBI Taxonomy" id="2126942"/>
    <lineage>
        <taxon>Eukaryota</taxon>
        <taxon>Fungi</taxon>
        <taxon>Dikarya</taxon>
        <taxon>Basidiomycota</taxon>
        <taxon>Agaricomycotina</taxon>
        <taxon>Agaricomycetes</taxon>
        <taxon>Polyporales</taxon>
        <taxon>Fomitopsis</taxon>
    </lineage>
</organism>
<name>S8EM50_FOMSC</name>
<feature type="region of interest" description="Disordered" evidence="1">
    <location>
        <begin position="181"/>
        <end position="231"/>
    </location>
</feature>
<dbReference type="EMBL" id="KE504127">
    <property type="protein sequence ID" value="EPT04414.1"/>
    <property type="molecule type" value="Genomic_DNA"/>
</dbReference>
<keyword evidence="3" id="KW-1185">Reference proteome</keyword>